<dbReference type="GO" id="GO:0031388">
    <property type="term" value="P:organic acid phosphorylation"/>
    <property type="evidence" value="ECO:0007669"/>
    <property type="project" value="UniProtKB-UniRule"/>
</dbReference>
<evidence type="ECO:0000256" key="1">
    <source>
        <dbReference type="ARBA" id="ARBA00006284"/>
    </source>
</evidence>
<protein>
    <submittedName>
        <fullName evidence="5">Glycerate kinase</fullName>
    </submittedName>
</protein>
<dbReference type="InParanoid" id="A0A146G970"/>
<dbReference type="Gene3D" id="3.90.1510.10">
    <property type="entry name" value="Glycerate kinase, domain 2"/>
    <property type="match status" value="1"/>
</dbReference>
<dbReference type="FunCoup" id="A0A146G970">
    <property type="interactions" value="208"/>
</dbReference>
<keyword evidence="2 4" id="KW-0808">Transferase</keyword>
<dbReference type="InterPro" id="IPR004381">
    <property type="entry name" value="Glycerate_kinase"/>
</dbReference>
<dbReference type="AlphaFoldDB" id="A0A146G970"/>
<dbReference type="InterPro" id="IPR018197">
    <property type="entry name" value="Glycerate_kinase_RE-like"/>
</dbReference>
<dbReference type="PANTHER" id="PTHR21599">
    <property type="entry name" value="GLYCERATE KINASE"/>
    <property type="match status" value="1"/>
</dbReference>
<reference evidence="6" key="1">
    <citation type="journal article" date="2017" name="Genome Announc.">
        <title>Draft Genome Sequence of Terrimicrobium sacchariphilum NM-5T, a Facultative Anaerobic Soil Bacterium of the Class Spartobacteria.</title>
        <authorList>
            <person name="Qiu Y.L."/>
            <person name="Tourlousse D.M."/>
            <person name="Matsuura N."/>
            <person name="Ohashi A."/>
            <person name="Sekiguchi Y."/>
        </authorList>
    </citation>
    <scope>NUCLEOTIDE SEQUENCE [LARGE SCALE GENOMIC DNA]</scope>
    <source>
        <strain evidence="6">NM-5</strain>
    </source>
</reference>
<dbReference type="Proteomes" id="UP000076023">
    <property type="component" value="Unassembled WGS sequence"/>
</dbReference>
<comment type="similarity">
    <text evidence="1 4">Belongs to the glycerate kinase type-1 family.</text>
</comment>
<dbReference type="Gene3D" id="3.40.50.10350">
    <property type="entry name" value="Glycerate kinase, domain 1"/>
    <property type="match status" value="1"/>
</dbReference>
<comment type="caution">
    <text evidence="5">The sequence shown here is derived from an EMBL/GenBank/DDBJ whole genome shotgun (WGS) entry which is preliminary data.</text>
</comment>
<evidence type="ECO:0000313" key="6">
    <source>
        <dbReference type="Proteomes" id="UP000076023"/>
    </source>
</evidence>
<dbReference type="Pfam" id="PF02595">
    <property type="entry name" value="Gly_kinase"/>
    <property type="match status" value="1"/>
</dbReference>
<dbReference type="STRING" id="690879.TSACC_21618"/>
<dbReference type="NCBIfam" id="TIGR00045">
    <property type="entry name" value="glycerate kinase"/>
    <property type="match status" value="1"/>
</dbReference>
<keyword evidence="3 4" id="KW-0418">Kinase</keyword>
<sequence length="374" mass="39060">MLAHPLMRILLAPDKFKGSLSAAEVSESLQRGFLKVWPTATFDSAPIADGGEGTAEVFRHDFAGDEITAPAHDALGRPISAAYTWLPETRTAVIDMSSASGLWRIAESELSPASASTFGTGELMRDAIHRGAEKIIVGLGGSATNDGGAGMASALGWQFLDESGNPIVALPGKFREISEIRPPDTSIPEISGLCDVRNPLLGREGATAVYGPQKGVTGELQPLMEASLRHLADVCARTLGVDHREHPGAGAAGGLGFGLLTFAGGRLEPGFATIARMLKLGERVASADLVVTGEGRLDTQTAHGKGPAALAELARSQGKPILAFTGCLEDESEVFTACIPIADRPLTLDESRSRASQLLESAAARAARLIHISL</sequence>
<name>A0A146G970_TERSA</name>
<dbReference type="InterPro" id="IPR036129">
    <property type="entry name" value="Glycerate_kinase_sf"/>
</dbReference>
<dbReference type="PIRSF" id="PIRSF006078">
    <property type="entry name" value="GlxK"/>
    <property type="match status" value="1"/>
</dbReference>
<accession>A0A146G970</accession>
<dbReference type="PANTHER" id="PTHR21599:SF0">
    <property type="entry name" value="GLYCERATE KINASE"/>
    <property type="match status" value="1"/>
</dbReference>
<evidence type="ECO:0000256" key="2">
    <source>
        <dbReference type="ARBA" id="ARBA00022679"/>
    </source>
</evidence>
<dbReference type="RefSeq" id="WP_084400331.1">
    <property type="nucleotide sequence ID" value="NZ_BDCO01000002.1"/>
</dbReference>
<dbReference type="OrthoDB" id="9774290at2"/>
<evidence type="ECO:0000256" key="4">
    <source>
        <dbReference type="PIRNR" id="PIRNR006078"/>
    </source>
</evidence>
<dbReference type="SUPFAM" id="SSF110738">
    <property type="entry name" value="Glycerate kinase I"/>
    <property type="match status" value="1"/>
</dbReference>
<keyword evidence="6" id="KW-1185">Reference proteome</keyword>
<gene>
    <name evidence="5" type="ORF">TSACC_21618</name>
</gene>
<evidence type="ECO:0000313" key="5">
    <source>
        <dbReference type="EMBL" id="GAT33208.1"/>
    </source>
</evidence>
<proteinExistence type="inferred from homology"/>
<evidence type="ECO:0000256" key="3">
    <source>
        <dbReference type="ARBA" id="ARBA00022777"/>
    </source>
</evidence>
<dbReference type="GO" id="GO:0008887">
    <property type="term" value="F:glycerate kinase activity"/>
    <property type="evidence" value="ECO:0007669"/>
    <property type="project" value="UniProtKB-UniRule"/>
</dbReference>
<dbReference type="InterPro" id="IPR018193">
    <property type="entry name" value="Glyc_kinase_flavodox-like_fold"/>
</dbReference>
<dbReference type="EMBL" id="BDCO01000002">
    <property type="protein sequence ID" value="GAT33208.1"/>
    <property type="molecule type" value="Genomic_DNA"/>
</dbReference>
<organism evidence="5 6">
    <name type="scientific">Terrimicrobium sacchariphilum</name>
    <dbReference type="NCBI Taxonomy" id="690879"/>
    <lineage>
        <taxon>Bacteria</taxon>
        <taxon>Pseudomonadati</taxon>
        <taxon>Verrucomicrobiota</taxon>
        <taxon>Terrimicrobiia</taxon>
        <taxon>Terrimicrobiales</taxon>
        <taxon>Terrimicrobiaceae</taxon>
        <taxon>Terrimicrobium</taxon>
    </lineage>
</organism>